<reference evidence="2 3" key="1">
    <citation type="submission" date="2018-02" db="EMBL/GenBank/DDBJ databases">
        <title>Complete genome of Nitrosopumilus ureaphilus PS0.</title>
        <authorList>
            <person name="Qin W."/>
            <person name="Zheng Y."/>
            <person name="Stahl D.A."/>
        </authorList>
    </citation>
    <scope>NUCLEOTIDE SEQUENCE [LARGE SCALE GENOMIC DNA]</scope>
    <source>
        <strain evidence="2 3">PS0</strain>
    </source>
</reference>
<keyword evidence="1" id="KW-0175">Coiled coil</keyword>
<dbReference type="Proteomes" id="UP000509478">
    <property type="component" value="Chromosome"/>
</dbReference>
<dbReference type="AlphaFoldDB" id="A0A7D5RE53"/>
<name>A0A7D5RE53_9ARCH</name>
<feature type="coiled-coil region" evidence="1">
    <location>
        <begin position="368"/>
        <end position="395"/>
    </location>
</feature>
<evidence type="ECO:0000256" key="1">
    <source>
        <dbReference type="SAM" id="Coils"/>
    </source>
</evidence>
<proteinExistence type="predicted"/>
<feature type="coiled-coil region" evidence="1">
    <location>
        <begin position="200"/>
        <end position="256"/>
    </location>
</feature>
<sequence>MRICVKLTGLLAFFLTVILFSGPLTSQTFADVISPKQQMKLDFTAEQIVCSEGLVKIIKASSGNASCVKPVTAEKLSQMGWAKKLTEQKIGEIKTKKVTKGEPAGTIKKIFTVKQLTPSKTAATSSSISGYAYIFDACAKAKVIRAPEIFVTSDSETKQVKLGSMIQPNSCYISSVIIKAADPESISAILLNQGGISEKISSLETQIADLKSQIKTAKQSLPKTDEIPNPETINNIISLKKELNDLQDQLRRYLLVLYVPPNVKVSEIDFPKSITGQPLTGMNTNLISVTESVVKPVSSNPDLMRFNVVFEACSGADSIRVPLITISSDSDSVDIKLIDRIIPESCQVGIGKINAVDPQSIMTKISENSSVSLQISSLEKQVDELQIQLGEKRSSLRLLVSKQLDSSGEEAAVQLALDISDLRKELLETRAKLYGLMLGL</sequence>
<protein>
    <submittedName>
        <fullName evidence="2">Uncharacterized protein</fullName>
    </submittedName>
</protein>
<dbReference type="OrthoDB" id="3188at2157"/>
<dbReference type="EMBL" id="CP026995">
    <property type="protein sequence ID" value="QLH06823.1"/>
    <property type="molecule type" value="Genomic_DNA"/>
</dbReference>
<evidence type="ECO:0000313" key="2">
    <source>
        <dbReference type="EMBL" id="QLH06823.1"/>
    </source>
</evidence>
<organism evidence="2 3">
    <name type="scientific">Nitrosopumilus ureiphilus</name>
    <dbReference type="NCBI Taxonomy" id="1470067"/>
    <lineage>
        <taxon>Archaea</taxon>
        <taxon>Nitrososphaerota</taxon>
        <taxon>Nitrososphaeria</taxon>
        <taxon>Nitrosopumilales</taxon>
        <taxon>Nitrosopumilaceae</taxon>
        <taxon>Nitrosopumilus</taxon>
    </lineage>
</organism>
<accession>A0A7D5RE53</accession>
<gene>
    <name evidence="2" type="ORF">C5F50_06835</name>
</gene>
<dbReference type="KEGG" id="nue:C5F50_06835"/>
<evidence type="ECO:0000313" key="3">
    <source>
        <dbReference type="Proteomes" id="UP000509478"/>
    </source>
</evidence>
<keyword evidence="3" id="KW-1185">Reference proteome</keyword>